<evidence type="ECO:0000256" key="1">
    <source>
        <dbReference type="SAM" id="Coils"/>
    </source>
</evidence>
<feature type="coiled-coil region" evidence="1">
    <location>
        <begin position="163"/>
        <end position="240"/>
    </location>
</feature>
<protein>
    <submittedName>
        <fullName evidence="3">Uncharacterized protein</fullName>
    </submittedName>
</protein>
<feature type="region of interest" description="Disordered" evidence="2">
    <location>
        <begin position="41"/>
        <end position="61"/>
    </location>
</feature>
<keyword evidence="4" id="KW-1185">Reference proteome</keyword>
<dbReference type="EMBL" id="ML991876">
    <property type="protein sequence ID" value="KAF2229086.1"/>
    <property type="molecule type" value="Genomic_DNA"/>
</dbReference>
<keyword evidence="1" id="KW-0175">Coiled coil</keyword>
<evidence type="ECO:0000313" key="3">
    <source>
        <dbReference type="EMBL" id="KAF2229086.1"/>
    </source>
</evidence>
<dbReference type="Proteomes" id="UP000800092">
    <property type="component" value="Unassembled WGS sequence"/>
</dbReference>
<dbReference type="AlphaFoldDB" id="A0A6A6GTH4"/>
<name>A0A6A6GTH4_VIRVR</name>
<organism evidence="3 4">
    <name type="scientific">Viridothelium virens</name>
    <name type="common">Speckled blister lichen</name>
    <name type="synonym">Trypethelium virens</name>
    <dbReference type="NCBI Taxonomy" id="1048519"/>
    <lineage>
        <taxon>Eukaryota</taxon>
        <taxon>Fungi</taxon>
        <taxon>Dikarya</taxon>
        <taxon>Ascomycota</taxon>
        <taxon>Pezizomycotina</taxon>
        <taxon>Dothideomycetes</taxon>
        <taxon>Dothideomycetes incertae sedis</taxon>
        <taxon>Trypetheliales</taxon>
        <taxon>Trypetheliaceae</taxon>
        <taxon>Viridothelium</taxon>
    </lineage>
</organism>
<accession>A0A6A6GTH4</accession>
<reference evidence="3" key="1">
    <citation type="journal article" date="2020" name="Stud. Mycol.">
        <title>101 Dothideomycetes genomes: a test case for predicting lifestyles and emergence of pathogens.</title>
        <authorList>
            <person name="Haridas S."/>
            <person name="Albert R."/>
            <person name="Binder M."/>
            <person name="Bloem J."/>
            <person name="Labutti K."/>
            <person name="Salamov A."/>
            <person name="Andreopoulos B."/>
            <person name="Baker S."/>
            <person name="Barry K."/>
            <person name="Bills G."/>
            <person name="Bluhm B."/>
            <person name="Cannon C."/>
            <person name="Castanera R."/>
            <person name="Culley D."/>
            <person name="Daum C."/>
            <person name="Ezra D."/>
            <person name="Gonzalez J."/>
            <person name="Henrissat B."/>
            <person name="Kuo A."/>
            <person name="Liang C."/>
            <person name="Lipzen A."/>
            <person name="Lutzoni F."/>
            <person name="Magnuson J."/>
            <person name="Mondo S."/>
            <person name="Nolan M."/>
            <person name="Ohm R."/>
            <person name="Pangilinan J."/>
            <person name="Park H.-J."/>
            <person name="Ramirez L."/>
            <person name="Alfaro M."/>
            <person name="Sun H."/>
            <person name="Tritt A."/>
            <person name="Yoshinaga Y."/>
            <person name="Zwiers L.-H."/>
            <person name="Turgeon B."/>
            <person name="Goodwin S."/>
            <person name="Spatafora J."/>
            <person name="Crous P."/>
            <person name="Grigoriev I."/>
        </authorList>
    </citation>
    <scope>NUCLEOTIDE SEQUENCE</scope>
    <source>
        <strain evidence="3">Tuck. ex Michener</strain>
    </source>
</reference>
<evidence type="ECO:0000313" key="4">
    <source>
        <dbReference type="Proteomes" id="UP000800092"/>
    </source>
</evidence>
<feature type="compositionally biased region" description="Basic and acidic residues" evidence="2">
    <location>
        <begin position="46"/>
        <end position="55"/>
    </location>
</feature>
<sequence length="506" mass="58020">MDTILPLKRAAEWLGGYWNTVKCPKLPEDPRFNEARRHLSTALQGRRSEEKKSSTSEDQISIPCHEQYRASKDLAQTLVPMSVSHTNAVRTERFEKICSTQLSAETRDRGDRTLAGVQSRPSFSKEEIQLVTVNQGGTATYALTITAELAELLRTNILSFRQLDGLDKQRRALNSAVEEVREQIEEAKNCLEMIEEQENESSEASSNGVKTEMGNLMEHREALQHSLEQYTQALEVQKNEQHLERLARTNHERVLLDLLEQPLQECGVLDLEESTQMPKTESIDVHMEYNYFCADENLEESHTQRSPTPSELLRSNIQQELLEREETLEKAKEQFDGFDDEYDKNLGEYYEDIATGAHNLARTVFDNFYVEAKRQYTKELIDAEANLRETRQRARQIGIKQDIMDESIFHDDPYDGYGDSMENEMIHCAPVTRIEAWLDGVPDKAYNDSAANSVPTFECDDWDARSVDIGHSISCIGTGSQSRRIRQWDEIRLTKRESLTEGSCIH</sequence>
<gene>
    <name evidence="3" type="ORF">EV356DRAFT_581106</name>
</gene>
<dbReference type="OrthoDB" id="5391053at2759"/>
<proteinExistence type="predicted"/>
<evidence type="ECO:0000256" key="2">
    <source>
        <dbReference type="SAM" id="MobiDB-lite"/>
    </source>
</evidence>